<keyword evidence="5 13" id="KW-0808">Transferase</keyword>
<evidence type="ECO:0000256" key="6">
    <source>
        <dbReference type="ARBA" id="ARBA00022695"/>
    </source>
</evidence>
<dbReference type="PANTHER" id="PTHR39321">
    <property type="entry name" value="NICOTINATE-NUCLEOTIDE ADENYLYLTRANSFERASE-RELATED"/>
    <property type="match status" value="1"/>
</dbReference>
<comment type="function">
    <text evidence="1">Catalyzes the reversible adenylation of nicotinate mononucleotide (NaMN) to nicotinic acid adenine dinucleotide (NaAD).</text>
</comment>
<name>A0A8K1ZZU1_9CYAN</name>
<evidence type="ECO:0000256" key="2">
    <source>
        <dbReference type="ARBA" id="ARBA00005019"/>
    </source>
</evidence>
<dbReference type="GO" id="GO:0009435">
    <property type="term" value="P:NAD+ biosynthetic process"/>
    <property type="evidence" value="ECO:0007669"/>
    <property type="project" value="UniProtKB-UniPathway"/>
</dbReference>
<dbReference type="InterPro" id="IPR004821">
    <property type="entry name" value="Cyt_trans-like"/>
</dbReference>
<dbReference type="NCBIfam" id="TIGR00125">
    <property type="entry name" value="cyt_tran_rel"/>
    <property type="match status" value="1"/>
</dbReference>
<keyword evidence="8" id="KW-0067">ATP-binding</keyword>
<proteinExistence type="predicted"/>
<dbReference type="RefSeq" id="WP_161825450.1">
    <property type="nucleotide sequence ID" value="NZ_WVIC01000019.1"/>
</dbReference>
<dbReference type="EC" id="2.7.7.18" evidence="3"/>
<evidence type="ECO:0000313" key="14">
    <source>
        <dbReference type="Proteomes" id="UP000607397"/>
    </source>
</evidence>
<evidence type="ECO:0000256" key="9">
    <source>
        <dbReference type="ARBA" id="ARBA00023027"/>
    </source>
</evidence>
<evidence type="ECO:0000313" key="13">
    <source>
        <dbReference type="EMBL" id="NCJ06971.1"/>
    </source>
</evidence>
<dbReference type="PANTHER" id="PTHR39321:SF3">
    <property type="entry name" value="PHOSPHOPANTETHEINE ADENYLYLTRANSFERASE"/>
    <property type="match status" value="1"/>
</dbReference>
<keyword evidence="6 13" id="KW-0548">Nucleotidyltransferase</keyword>
<evidence type="ECO:0000256" key="5">
    <source>
        <dbReference type="ARBA" id="ARBA00022679"/>
    </source>
</evidence>
<dbReference type="Proteomes" id="UP000607397">
    <property type="component" value="Unassembled WGS sequence"/>
</dbReference>
<accession>A0A8K1ZZU1</accession>
<feature type="region of interest" description="Disordered" evidence="11">
    <location>
        <begin position="1"/>
        <end position="21"/>
    </location>
</feature>
<protein>
    <recommendedName>
        <fullName evidence="3">nicotinate-nucleotide adenylyltransferase</fullName>
        <ecNumber evidence="3">2.7.7.18</ecNumber>
    </recommendedName>
</protein>
<evidence type="ECO:0000256" key="4">
    <source>
        <dbReference type="ARBA" id="ARBA00022642"/>
    </source>
</evidence>
<dbReference type="Pfam" id="PF01467">
    <property type="entry name" value="CTP_transf_like"/>
    <property type="match status" value="1"/>
</dbReference>
<evidence type="ECO:0000256" key="10">
    <source>
        <dbReference type="ARBA" id="ARBA00048721"/>
    </source>
</evidence>
<dbReference type="SUPFAM" id="SSF52374">
    <property type="entry name" value="Nucleotidylyl transferase"/>
    <property type="match status" value="1"/>
</dbReference>
<comment type="catalytic activity">
    <reaction evidence="10">
        <text>nicotinate beta-D-ribonucleotide + ATP + H(+) = deamido-NAD(+) + diphosphate</text>
        <dbReference type="Rhea" id="RHEA:22860"/>
        <dbReference type="ChEBI" id="CHEBI:15378"/>
        <dbReference type="ChEBI" id="CHEBI:30616"/>
        <dbReference type="ChEBI" id="CHEBI:33019"/>
        <dbReference type="ChEBI" id="CHEBI:57502"/>
        <dbReference type="ChEBI" id="CHEBI:58437"/>
        <dbReference type="EC" id="2.7.7.18"/>
    </reaction>
</comment>
<dbReference type="GO" id="GO:0004515">
    <property type="term" value="F:nicotinate-nucleotide adenylyltransferase activity"/>
    <property type="evidence" value="ECO:0007669"/>
    <property type="project" value="UniProtKB-EC"/>
</dbReference>
<dbReference type="CDD" id="cd02165">
    <property type="entry name" value="NMNAT"/>
    <property type="match status" value="1"/>
</dbReference>
<dbReference type="AlphaFoldDB" id="A0A8K1ZZU1"/>
<gene>
    <name evidence="13" type="ORF">GS597_10715</name>
</gene>
<dbReference type="InterPro" id="IPR005248">
    <property type="entry name" value="NadD/NMNAT"/>
</dbReference>
<keyword evidence="9" id="KW-0520">NAD</keyword>
<evidence type="ECO:0000256" key="1">
    <source>
        <dbReference type="ARBA" id="ARBA00002324"/>
    </source>
</evidence>
<evidence type="ECO:0000259" key="12">
    <source>
        <dbReference type="Pfam" id="PF01467"/>
    </source>
</evidence>
<feature type="compositionally biased region" description="Basic and acidic residues" evidence="11">
    <location>
        <begin position="1"/>
        <end position="10"/>
    </location>
</feature>
<comment type="caution">
    <text evidence="13">The sequence shown here is derived from an EMBL/GenBank/DDBJ whole genome shotgun (WGS) entry which is preliminary data.</text>
</comment>
<dbReference type="UniPathway" id="UPA00253">
    <property type="reaction ID" value="UER00332"/>
</dbReference>
<evidence type="ECO:0000256" key="7">
    <source>
        <dbReference type="ARBA" id="ARBA00022741"/>
    </source>
</evidence>
<dbReference type="NCBIfam" id="NF000842">
    <property type="entry name" value="PRK00071.2-1"/>
    <property type="match status" value="1"/>
</dbReference>
<keyword evidence="14" id="KW-1185">Reference proteome</keyword>
<sequence length="221" mass="24279">MVKSPSHDWQRPATPIESQEHSTQIALFGTSADPPTVGHQRILAALAQRFDQVVVWASDNPFKQGQTPLCHRQAMLKRLVTELQTQYPNVSLYPHLSDSKTLRTVERAQQHWPHASFTLVVGSDILASLLHWYRVEELLCQVQLLVVPRPGSQIEAGALTGLQQQGAQVAIADFSGPAVSSSAYRAAGDLDQIPPTIAAYIKQQGLYPWADCNSTPLMPPA</sequence>
<keyword evidence="4" id="KW-0662">Pyridine nucleotide biosynthesis</keyword>
<evidence type="ECO:0000256" key="11">
    <source>
        <dbReference type="SAM" id="MobiDB-lite"/>
    </source>
</evidence>
<evidence type="ECO:0000256" key="8">
    <source>
        <dbReference type="ARBA" id="ARBA00022840"/>
    </source>
</evidence>
<dbReference type="InterPro" id="IPR014729">
    <property type="entry name" value="Rossmann-like_a/b/a_fold"/>
</dbReference>
<reference evidence="13" key="1">
    <citation type="submission" date="2019-12" db="EMBL/GenBank/DDBJ databases">
        <title>High-Quality draft genome sequences of three cyanobacteria isolated from the limestone walls of the Old Cathedral of Coimbra.</title>
        <authorList>
            <person name="Tiago I."/>
            <person name="Soares F."/>
            <person name="Portugal A."/>
        </authorList>
    </citation>
    <scope>NUCLEOTIDE SEQUENCE [LARGE SCALE GENOMIC DNA]</scope>
    <source>
        <strain evidence="13">C</strain>
    </source>
</reference>
<keyword evidence="7" id="KW-0547">Nucleotide-binding</keyword>
<dbReference type="Gene3D" id="3.40.50.620">
    <property type="entry name" value="HUPs"/>
    <property type="match status" value="1"/>
</dbReference>
<dbReference type="GO" id="GO:0005524">
    <property type="term" value="F:ATP binding"/>
    <property type="evidence" value="ECO:0007669"/>
    <property type="project" value="UniProtKB-KW"/>
</dbReference>
<organism evidence="13 14">
    <name type="scientific">Petrachloros mirabilis ULC683</name>
    <dbReference type="NCBI Taxonomy" id="2781853"/>
    <lineage>
        <taxon>Bacteria</taxon>
        <taxon>Bacillati</taxon>
        <taxon>Cyanobacteriota</taxon>
        <taxon>Cyanophyceae</taxon>
        <taxon>Synechococcales</taxon>
        <taxon>Petrachlorosaceae</taxon>
        <taxon>Petrachloros</taxon>
        <taxon>Petrachloros mirabilis</taxon>
    </lineage>
</organism>
<comment type="pathway">
    <text evidence="2">Cofactor biosynthesis; NAD(+) biosynthesis; deamido-NAD(+) from nicotinate D-ribonucleotide: step 1/1.</text>
</comment>
<evidence type="ECO:0000256" key="3">
    <source>
        <dbReference type="ARBA" id="ARBA00012389"/>
    </source>
</evidence>
<dbReference type="EMBL" id="WVIC01000019">
    <property type="protein sequence ID" value="NCJ06971.1"/>
    <property type="molecule type" value="Genomic_DNA"/>
</dbReference>
<feature type="domain" description="Cytidyltransferase-like" evidence="12">
    <location>
        <begin position="27"/>
        <end position="186"/>
    </location>
</feature>